<feature type="transmembrane region" description="Helical" evidence="1">
    <location>
        <begin position="34"/>
        <end position="55"/>
    </location>
</feature>
<organism evidence="2 3">
    <name type="scientific">Araneus ventricosus</name>
    <name type="common">Orbweaver spider</name>
    <name type="synonym">Epeira ventricosa</name>
    <dbReference type="NCBI Taxonomy" id="182803"/>
    <lineage>
        <taxon>Eukaryota</taxon>
        <taxon>Metazoa</taxon>
        <taxon>Ecdysozoa</taxon>
        <taxon>Arthropoda</taxon>
        <taxon>Chelicerata</taxon>
        <taxon>Arachnida</taxon>
        <taxon>Araneae</taxon>
        <taxon>Araneomorphae</taxon>
        <taxon>Entelegynae</taxon>
        <taxon>Araneoidea</taxon>
        <taxon>Araneidae</taxon>
        <taxon>Araneus</taxon>
    </lineage>
</organism>
<dbReference type="AlphaFoldDB" id="A0A4Y2NE79"/>
<gene>
    <name evidence="2" type="ORF">AVEN_210167_1</name>
</gene>
<name>A0A4Y2NE79_ARAVE</name>
<dbReference type="EMBL" id="BGPR01008833">
    <property type="protein sequence ID" value="GBN36397.1"/>
    <property type="molecule type" value="Genomic_DNA"/>
</dbReference>
<dbReference type="Proteomes" id="UP000499080">
    <property type="component" value="Unassembled WGS sequence"/>
</dbReference>
<comment type="caution">
    <text evidence="2">The sequence shown here is derived from an EMBL/GenBank/DDBJ whole genome shotgun (WGS) entry which is preliminary data.</text>
</comment>
<keyword evidence="1" id="KW-0812">Transmembrane</keyword>
<evidence type="ECO:0000256" key="1">
    <source>
        <dbReference type="SAM" id="Phobius"/>
    </source>
</evidence>
<sequence length="115" mass="12779">MAGLSSLISLLRAPLTTTHPNAFCHLSEQQTAEILSTSIEVAWLVTAGLGVRVLILRFADRITRKISFSHSSSTNYPMLRSTLVCRGFKKYWLKAHTGADNNFLPQIDFLQVCLA</sequence>
<accession>A0A4Y2NE79</accession>
<evidence type="ECO:0000313" key="2">
    <source>
        <dbReference type="EMBL" id="GBN36397.1"/>
    </source>
</evidence>
<reference evidence="2 3" key="1">
    <citation type="journal article" date="2019" name="Sci. Rep.">
        <title>Orb-weaving spider Araneus ventricosus genome elucidates the spidroin gene catalogue.</title>
        <authorList>
            <person name="Kono N."/>
            <person name="Nakamura H."/>
            <person name="Ohtoshi R."/>
            <person name="Moran D.A.P."/>
            <person name="Shinohara A."/>
            <person name="Yoshida Y."/>
            <person name="Fujiwara M."/>
            <person name="Mori M."/>
            <person name="Tomita M."/>
            <person name="Arakawa K."/>
        </authorList>
    </citation>
    <scope>NUCLEOTIDE SEQUENCE [LARGE SCALE GENOMIC DNA]</scope>
</reference>
<keyword evidence="1" id="KW-0472">Membrane</keyword>
<protein>
    <submittedName>
        <fullName evidence="2">Uncharacterized protein</fullName>
    </submittedName>
</protein>
<evidence type="ECO:0000313" key="3">
    <source>
        <dbReference type="Proteomes" id="UP000499080"/>
    </source>
</evidence>
<proteinExistence type="predicted"/>
<keyword evidence="3" id="KW-1185">Reference proteome</keyword>
<keyword evidence="1" id="KW-1133">Transmembrane helix</keyword>